<evidence type="ECO:0000313" key="2">
    <source>
        <dbReference type="Proteomes" id="UP000094224"/>
    </source>
</evidence>
<dbReference type="EMBL" id="MIHC01000004">
    <property type="protein sequence ID" value="ODR09685.1"/>
    <property type="molecule type" value="Genomic_DNA"/>
</dbReference>
<accession>A0A1E3T5N4</accession>
<organism evidence="1 2">
    <name type="scientific">Mycobacterium sherrisii</name>
    <dbReference type="NCBI Taxonomy" id="243061"/>
    <lineage>
        <taxon>Bacteria</taxon>
        <taxon>Bacillati</taxon>
        <taxon>Actinomycetota</taxon>
        <taxon>Actinomycetes</taxon>
        <taxon>Mycobacteriales</taxon>
        <taxon>Mycobacteriaceae</taxon>
        <taxon>Mycobacterium</taxon>
        <taxon>Mycobacterium simiae complex</taxon>
    </lineage>
</organism>
<name>A0A1E3T5N4_9MYCO</name>
<evidence type="ECO:0000313" key="1">
    <source>
        <dbReference type="EMBL" id="ODR09685.1"/>
    </source>
</evidence>
<proteinExistence type="predicted"/>
<dbReference type="InterPro" id="IPR023213">
    <property type="entry name" value="CAT-like_dom_sf"/>
</dbReference>
<sequence length="421" mass="44891">MTDNVPHQTTATTVVRPLGALERLFYRYSERNPSHFAIVAEFDEVLTEDRLRAGLAAAQRRHPLLSVQVEDRPRLRLCFVRTTSAAPIPLTVTRGTAWRAAAADELTRPIDRAHAPLIRARLLQGDSSSTLILTFDHTIADGISSVLVLNDVVTALNGGALADLSTPAPAGQLIARAVANAAPPDTGAPPIDPRMATPGLIRPFDGALPRVDTADLADPDTARLVQQCRSEHTTMHAAVVVAMCRVRAAERDTDFVRVLNPISFRALIEAWHDCALYMVTIPAGLAVRAGTSFWDQSRTVSAQLRVARSAAGIGMASAAIEQAITLDAGADDAENLVVQMCPAEMTATNLGVQNLEGVGPLRPAAVWGPVVLSQTDDEYVTGITTYEGRLRMVTCGYGVPSAFSSRVAEVLVAAGRGRLDG</sequence>
<keyword evidence="2" id="KW-1185">Reference proteome</keyword>
<dbReference type="STRING" id="243061.AWC25_14960"/>
<dbReference type="PANTHER" id="PTHR28037">
    <property type="entry name" value="ALCOHOL O-ACETYLTRANSFERASE 1-RELATED"/>
    <property type="match status" value="1"/>
</dbReference>
<dbReference type="Gene3D" id="3.30.559.10">
    <property type="entry name" value="Chloramphenicol acetyltransferase-like domain"/>
    <property type="match status" value="1"/>
</dbReference>
<dbReference type="SUPFAM" id="SSF52777">
    <property type="entry name" value="CoA-dependent acyltransferases"/>
    <property type="match status" value="2"/>
</dbReference>
<dbReference type="Gene3D" id="3.30.559.30">
    <property type="entry name" value="Nonribosomal peptide synthetase, condensation domain"/>
    <property type="match status" value="1"/>
</dbReference>
<dbReference type="Proteomes" id="UP000094224">
    <property type="component" value="Unassembled WGS sequence"/>
</dbReference>
<dbReference type="AlphaFoldDB" id="A0A1E3T5N4"/>
<gene>
    <name evidence="1" type="ORF">BHQ21_03570</name>
</gene>
<dbReference type="RefSeq" id="WP_069398937.1">
    <property type="nucleotide sequence ID" value="NZ_JACKTB010000037.1"/>
</dbReference>
<evidence type="ECO:0008006" key="3">
    <source>
        <dbReference type="Google" id="ProtNLM"/>
    </source>
</evidence>
<dbReference type="InterPro" id="IPR052058">
    <property type="entry name" value="Alcohol_O-acetyltransferase"/>
</dbReference>
<reference evidence="2" key="1">
    <citation type="submission" date="2016-09" db="EMBL/GenBank/DDBJ databases">
        <authorList>
            <person name="Greninger A.L."/>
            <person name="Jerome K.R."/>
            <person name="Mcnair B."/>
            <person name="Wallis C."/>
            <person name="Fang F."/>
        </authorList>
    </citation>
    <scope>NUCLEOTIDE SEQUENCE [LARGE SCALE GENOMIC DNA]</scope>
    <source>
        <strain evidence="2">BC1_M4</strain>
    </source>
</reference>
<dbReference type="PANTHER" id="PTHR28037:SF1">
    <property type="entry name" value="ALCOHOL O-ACETYLTRANSFERASE 1-RELATED"/>
    <property type="match status" value="1"/>
</dbReference>
<protein>
    <recommendedName>
        <fullName evidence="3">Peptide synthetase</fullName>
    </recommendedName>
</protein>
<comment type="caution">
    <text evidence="1">The sequence shown here is derived from an EMBL/GenBank/DDBJ whole genome shotgun (WGS) entry which is preliminary data.</text>
</comment>